<dbReference type="Proteomes" id="UP000014760">
    <property type="component" value="Unassembled WGS sequence"/>
</dbReference>
<sequence length="370" mass="42992">MKFRVRVKDIQWGALALFVVYSLIVVCFLFNEMERHAEEQHNTHNRVKMVWDARRRQEYYLSHDSQGNEWFKEAAMQQAPPWVNKGTPDQGVRPSMPPAPVKQYGLAAYTATQMEYADPVIQNFRRDIAGLKQWIHYLIITGVEHIFICDCHEDEKHHLTHALANFTQQGIVTHLAVHINISRGFVLQNAQAECFQRLLPTIKSSAHWLMNINMYEYPFVRNDFHFGFLNRHLHRLTDQTNYTDINVQYLRIDGPVDISQGIVMDRGRYLQKAHSDEIVAPIYRPASRVQTNNPEHTDEQVGSDEVRPVINAVESEHLVLINYHRAIRPDLQWTKSIEELSEFPNITLSIGPSLRKSLKLFGEPDAYLPT</sequence>
<keyword evidence="1" id="KW-0812">Transmembrane</keyword>
<dbReference type="EnsemblMetazoa" id="CapteT210399">
    <property type="protein sequence ID" value="CapteP210399"/>
    <property type="gene ID" value="CapteG210399"/>
</dbReference>
<keyword evidence="1" id="KW-1133">Transmembrane helix</keyword>
<evidence type="ECO:0000313" key="3">
    <source>
        <dbReference type="EnsemblMetazoa" id="CapteP210399"/>
    </source>
</evidence>
<reference evidence="3" key="3">
    <citation type="submission" date="2015-06" db="UniProtKB">
        <authorList>
            <consortium name="EnsemblMetazoa"/>
        </authorList>
    </citation>
    <scope>IDENTIFICATION</scope>
</reference>
<reference evidence="4" key="1">
    <citation type="submission" date="2012-12" db="EMBL/GenBank/DDBJ databases">
        <authorList>
            <person name="Hellsten U."/>
            <person name="Grimwood J."/>
            <person name="Chapman J.A."/>
            <person name="Shapiro H."/>
            <person name="Aerts A."/>
            <person name="Otillar R.P."/>
            <person name="Terry A.Y."/>
            <person name="Boore J.L."/>
            <person name="Simakov O."/>
            <person name="Marletaz F."/>
            <person name="Cho S.-J."/>
            <person name="Edsinger-Gonzales E."/>
            <person name="Havlak P."/>
            <person name="Kuo D.-H."/>
            <person name="Larsson T."/>
            <person name="Lv J."/>
            <person name="Arendt D."/>
            <person name="Savage R."/>
            <person name="Osoegawa K."/>
            <person name="de Jong P."/>
            <person name="Lindberg D.R."/>
            <person name="Seaver E.C."/>
            <person name="Weisblat D.A."/>
            <person name="Putnam N.H."/>
            <person name="Grigoriev I.V."/>
            <person name="Rokhsar D.S."/>
        </authorList>
    </citation>
    <scope>NUCLEOTIDE SEQUENCE</scope>
    <source>
        <strain evidence="4">I ESC-2004</strain>
    </source>
</reference>
<dbReference type="OrthoDB" id="2019083at2759"/>
<dbReference type="EMBL" id="KB291798">
    <property type="protein sequence ID" value="ELU18918.1"/>
    <property type="molecule type" value="Genomic_DNA"/>
</dbReference>
<organism evidence="2">
    <name type="scientific">Capitella teleta</name>
    <name type="common">Polychaete worm</name>
    <dbReference type="NCBI Taxonomy" id="283909"/>
    <lineage>
        <taxon>Eukaryota</taxon>
        <taxon>Metazoa</taxon>
        <taxon>Spiralia</taxon>
        <taxon>Lophotrochozoa</taxon>
        <taxon>Annelida</taxon>
        <taxon>Polychaeta</taxon>
        <taxon>Sedentaria</taxon>
        <taxon>Scolecida</taxon>
        <taxon>Capitellidae</taxon>
        <taxon>Capitella</taxon>
    </lineage>
</organism>
<name>N1PB24_CAPTE</name>
<keyword evidence="4" id="KW-1185">Reference proteome</keyword>
<protein>
    <recommendedName>
        <fullName evidence="5">Glycosyltransferase family 92 protein</fullName>
    </recommendedName>
</protein>
<evidence type="ECO:0000313" key="2">
    <source>
        <dbReference type="EMBL" id="ELU18918.1"/>
    </source>
</evidence>
<dbReference type="HOGENOM" id="CLU_748515_0_0_1"/>
<evidence type="ECO:0000313" key="4">
    <source>
        <dbReference type="Proteomes" id="UP000014760"/>
    </source>
</evidence>
<keyword evidence="1" id="KW-0472">Membrane</keyword>
<feature type="transmembrane region" description="Helical" evidence="1">
    <location>
        <begin position="12"/>
        <end position="31"/>
    </location>
</feature>
<accession>N1PB24</accession>
<dbReference type="AlphaFoldDB" id="N1PB24"/>
<gene>
    <name evidence="2" type="ORF">CAPTEDRAFT_210399</name>
</gene>
<evidence type="ECO:0008006" key="5">
    <source>
        <dbReference type="Google" id="ProtNLM"/>
    </source>
</evidence>
<reference evidence="2 4" key="2">
    <citation type="journal article" date="2013" name="Nature">
        <title>Insights into bilaterian evolution from three spiralian genomes.</title>
        <authorList>
            <person name="Simakov O."/>
            <person name="Marletaz F."/>
            <person name="Cho S.J."/>
            <person name="Edsinger-Gonzales E."/>
            <person name="Havlak P."/>
            <person name="Hellsten U."/>
            <person name="Kuo D.H."/>
            <person name="Larsson T."/>
            <person name="Lv J."/>
            <person name="Arendt D."/>
            <person name="Savage R."/>
            <person name="Osoegawa K."/>
            <person name="de Jong P."/>
            <person name="Grimwood J."/>
            <person name="Chapman J.A."/>
            <person name="Shapiro H."/>
            <person name="Aerts A."/>
            <person name="Otillar R.P."/>
            <person name="Terry A.Y."/>
            <person name="Boore J.L."/>
            <person name="Grigoriev I.V."/>
            <person name="Lindberg D.R."/>
            <person name="Seaver E.C."/>
            <person name="Weisblat D.A."/>
            <person name="Putnam N.H."/>
            <person name="Rokhsar D.S."/>
        </authorList>
    </citation>
    <scope>NUCLEOTIDE SEQUENCE</scope>
    <source>
        <strain evidence="2 4">I ESC-2004</strain>
    </source>
</reference>
<evidence type="ECO:0000256" key="1">
    <source>
        <dbReference type="SAM" id="Phobius"/>
    </source>
</evidence>
<proteinExistence type="predicted"/>
<dbReference type="EMBL" id="AMQN01000059">
    <property type="status" value="NOT_ANNOTATED_CDS"/>
    <property type="molecule type" value="Genomic_DNA"/>
</dbReference>